<proteinExistence type="inferred from homology"/>
<organism evidence="15 16">
    <name type="scientific">Bursaphelenchus okinawaensis</name>
    <dbReference type="NCBI Taxonomy" id="465554"/>
    <lineage>
        <taxon>Eukaryota</taxon>
        <taxon>Metazoa</taxon>
        <taxon>Ecdysozoa</taxon>
        <taxon>Nematoda</taxon>
        <taxon>Chromadorea</taxon>
        <taxon>Rhabditida</taxon>
        <taxon>Tylenchina</taxon>
        <taxon>Tylenchomorpha</taxon>
        <taxon>Aphelenchoidea</taxon>
        <taxon>Aphelenchoididae</taxon>
        <taxon>Bursaphelenchus</taxon>
    </lineage>
</organism>
<keyword evidence="9 14" id="KW-1133">Transmembrane helix</keyword>
<keyword evidence="7 14" id="KW-0999">Mitochondrion inner membrane</keyword>
<evidence type="ECO:0000256" key="4">
    <source>
        <dbReference type="ARBA" id="ARBA00022448"/>
    </source>
</evidence>
<dbReference type="EMBL" id="CAJFDH010000001">
    <property type="protein sequence ID" value="CAD5206214.1"/>
    <property type="molecule type" value="Genomic_DNA"/>
</dbReference>
<dbReference type="GO" id="GO:0005743">
    <property type="term" value="C:mitochondrial inner membrane"/>
    <property type="evidence" value="ECO:0007669"/>
    <property type="project" value="UniProtKB-SubCell"/>
</dbReference>
<reference evidence="15" key="1">
    <citation type="submission" date="2020-09" db="EMBL/GenBank/DDBJ databases">
        <authorList>
            <person name="Kikuchi T."/>
        </authorList>
    </citation>
    <scope>NUCLEOTIDE SEQUENCE</scope>
    <source>
        <strain evidence="15">SH1</strain>
    </source>
</reference>
<comment type="function">
    <text evidence="14">Complex I functions in the transfer of electrons from NADH to the respiratory chain. Accessory subunit of the mitochondrial membrane respiratory chain NADH dehydrogenase (Complex I), that is believed not to be involved in catalysis.</text>
</comment>
<dbReference type="OrthoDB" id="3308at2759"/>
<keyword evidence="6 14" id="KW-0812">Transmembrane</keyword>
<keyword evidence="10 14" id="KW-0496">Mitochondrion</keyword>
<comment type="subcellular location">
    <subcellularLocation>
        <location evidence="1 14">Mitochondrion inner membrane</location>
        <topology evidence="1 14">Single-pass membrane protein</topology>
        <orientation evidence="1 14">Matrix side</orientation>
    </subcellularLocation>
</comment>
<feature type="transmembrane region" description="Helical" evidence="14">
    <location>
        <begin position="29"/>
        <end position="48"/>
    </location>
</feature>
<sequence>MPNKGYRQDLPPEGGYRKFNWERTYARKLFRPIIVIPVISAACTYGVYQTWSQQRQLITRKFEDTDLHTAMEPFLKAERDRKYLKTVKRNFELEEEIMKDVPGWQTGTWYGEPVYFTMGDKWWDLSHYEMFAHVWHKKKYDEMLWRHHTDYSAPKFYDKWIPESIKAYLW</sequence>
<keyword evidence="8 14" id="KW-0249">Electron transport</keyword>
<evidence type="ECO:0000256" key="11">
    <source>
        <dbReference type="ARBA" id="ARBA00023136"/>
    </source>
</evidence>
<comment type="caution">
    <text evidence="15">The sequence shown here is derived from an EMBL/GenBank/DDBJ whole genome shotgun (WGS) entry which is preliminary data.</text>
</comment>
<accession>A0A811JRZ5</accession>
<evidence type="ECO:0000256" key="2">
    <source>
        <dbReference type="ARBA" id="ARBA00007312"/>
    </source>
</evidence>
<keyword evidence="4 14" id="KW-0813">Transport</keyword>
<gene>
    <name evidence="15" type="ORF">BOKJ2_LOCUS898</name>
</gene>
<protein>
    <recommendedName>
        <fullName evidence="3 14">NADH dehydrogenase [ubiquinone] 1 alpha subcomplex subunit 13</fullName>
    </recommendedName>
</protein>
<dbReference type="PANTHER" id="PTHR12966">
    <property type="entry name" value="NADH DEHYDROGENASE UBIQUINONE 1 ALPHA SUBCOMPLEX SUBUNIT 13"/>
    <property type="match status" value="1"/>
</dbReference>
<evidence type="ECO:0000256" key="6">
    <source>
        <dbReference type="ARBA" id="ARBA00022692"/>
    </source>
</evidence>
<dbReference type="PANTHER" id="PTHR12966:SF0">
    <property type="entry name" value="NADH DEHYDROGENASE [UBIQUINONE] 1 ALPHA SUBCOMPLEX SUBUNIT 13"/>
    <property type="match status" value="1"/>
</dbReference>
<dbReference type="Proteomes" id="UP000783686">
    <property type="component" value="Unassembled WGS sequence"/>
</dbReference>
<evidence type="ECO:0000256" key="5">
    <source>
        <dbReference type="ARBA" id="ARBA00022660"/>
    </source>
</evidence>
<name>A0A811JRZ5_9BILA</name>
<dbReference type="AlphaFoldDB" id="A0A811JRZ5"/>
<evidence type="ECO:0000313" key="15">
    <source>
        <dbReference type="EMBL" id="CAD5206214.1"/>
    </source>
</evidence>
<evidence type="ECO:0000256" key="1">
    <source>
        <dbReference type="ARBA" id="ARBA00004298"/>
    </source>
</evidence>
<evidence type="ECO:0000256" key="9">
    <source>
        <dbReference type="ARBA" id="ARBA00022989"/>
    </source>
</evidence>
<evidence type="ECO:0000256" key="7">
    <source>
        <dbReference type="ARBA" id="ARBA00022792"/>
    </source>
</evidence>
<evidence type="ECO:0000256" key="3">
    <source>
        <dbReference type="ARBA" id="ARBA00018192"/>
    </source>
</evidence>
<comment type="similarity">
    <text evidence="2 14">Belongs to the complex I NDUFA13 subunit family.</text>
</comment>
<evidence type="ECO:0000256" key="10">
    <source>
        <dbReference type="ARBA" id="ARBA00023128"/>
    </source>
</evidence>
<dbReference type="EMBL" id="CAJFCW020000001">
    <property type="protein sequence ID" value="CAG9080876.1"/>
    <property type="molecule type" value="Genomic_DNA"/>
</dbReference>
<dbReference type="Pfam" id="PF06212">
    <property type="entry name" value="GRIM-19"/>
    <property type="match status" value="1"/>
</dbReference>
<dbReference type="InterPro" id="IPR009346">
    <property type="entry name" value="GRIM-19"/>
</dbReference>
<comment type="function">
    <text evidence="12">Accessory subunit of the mitochondrial membrane respiratory chain NADH dehydrogenase (Complex I), that is believed not to be involved in catalysis. Complex I functions in the transfer of electrons from NADH to the respiratory chain. The immediate electron acceptor for the enzyme is believed to be ubiquinone. Involved in the interferon/all-trans-retinoic acid (IFN/RA) induced cell death. This apoptotic activity is inhibited by interaction with viral IRF1. Prevents the transactivation of STAT3 target genes. May play a role in CARD15-mediated innate mucosal responses and serve to regulate intestinal epithelial cell responses to microbes.</text>
</comment>
<evidence type="ECO:0000256" key="12">
    <source>
        <dbReference type="ARBA" id="ARBA00045908"/>
    </source>
</evidence>
<evidence type="ECO:0000256" key="13">
    <source>
        <dbReference type="ARBA" id="ARBA00046797"/>
    </source>
</evidence>
<comment type="subunit">
    <text evidence="13">Complex I is composed of 45 different subunits. Interacts with CARD15, but not with CARD4. Interacts with STAT3, but not with STAT1, STAT2 and STAT5A. Interacts with OLFM4.</text>
</comment>
<keyword evidence="16" id="KW-1185">Reference proteome</keyword>
<keyword evidence="5 14" id="KW-0679">Respiratory chain</keyword>
<evidence type="ECO:0000313" key="16">
    <source>
        <dbReference type="Proteomes" id="UP000614601"/>
    </source>
</evidence>
<keyword evidence="11 14" id="KW-0472">Membrane</keyword>
<evidence type="ECO:0000256" key="8">
    <source>
        <dbReference type="ARBA" id="ARBA00022982"/>
    </source>
</evidence>
<evidence type="ECO:0000256" key="14">
    <source>
        <dbReference type="RuleBase" id="RU368034"/>
    </source>
</evidence>
<dbReference type="Proteomes" id="UP000614601">
    <property type="component" value="Unassembled WGS sequence"/>
</dbReference>
<dbReference type="GO" id="GO:0045271">
    <property type="term" value="C:respiratory chain complex I"/>
    <property type="evidence" value="ECO:0007669"/>
    <property type="project" value="UniProtKB-UniRule"/>
</dbReference>